<proteinExistence type="predicted"/>
<feature type="compositionally biased region" description="Polar residues" evidence="1">
    <location>
        <begin position="43"/>
        <end position="64"/>
    </location>
</feature>
<reference evidence="2 3" key="1">
    <citation type="submission" date="2016-03" db="EMBL/GenBank/DDBJ databases">
        <title>Trachymyrmex septentrionalis WGS genome.</title>
        <authorList>
            <person name="Nygaard S."/>
            <person name="Hu H."/>
            <person name="Boomsma J."/>
            <person name="Zhang G."/>
        </authorList>
    </citation>
    <scope>NUCLEOTIDE SEQUENCE [LARGE SCALE GENOMIC DNA]</scope>
    <source>
        <strain evidence="2">Tsep2-gDNA-1</strain>
        <tissue evidence="2">Whole body</tissue>
    </source>
</reference>
<keyword evidence="3" id="KW-1185">Reference proteome</keyword>
<evidence type="ECO:0000313" key="2">
    <source>
        <dbReference type="EMBL" id="KYN31639.1"/>
    </source>
</evidence>
<evidence type="ECO:0000313" key="3">
    <source>
        <dbReference type="Proteomes" id="UP000078541"/>
    </source>
</evidence>
<organism evidence="2 3">
    <name type="scientific">Trachymyrmex septentrionalis</name>
    <dbReference type="NCBI Taxonomy" id="34720"/>
    <lineage>
        <taxon>Eukaryota</taxon>
        <taxon>Metazoa</taxon>
        <taxon>Ecdysozoa</taxon>
        <taxon>Arthropoda</taxon>
        <taxon>Hexapoda</taxon>
        <taxon>Insecta</taxon>
        <taxon>Pterygota</taxon>
        <taxon>Neoptera</taxon>
        <taxon>Endopterygota</taxon>
        <taxon>Hymenoptera</taxon>
        <taxon>Apocrita</taxon>
        <taxon>Aculeata</taxon>
        <taxon>Formicoidea</taxon>
        <taxon>Formicidae</taxon>
        <taxon>Myrmicinae</taxon>
        <taxon>Trachymyrmex</taxon>
    </lineage>
</organism>
<evidence type="ECO:0000256" key="1">
    <source>
        <dbReference type="SAM" id="MobiDB-lite"/>
    </source>
</evidence>
<dbReference type="Proteomes" id="UP000078541">
    <property type="component" value="Unassembled WGS sequence"/>
</dbReference>
<dbReference type="AlphaFoldDB" id="A0A151JTT0"/>
<feature type="region of interest" description="Disordered" evidence="1">
    <location>
        <begin position="133"/>
        <end position="171"/>
    </location>
</feature>
<dbReference type="EMBL" id="KQ981972">
    <property type="protein sequence ID" value="KYN31639.1"/>
    <property type="molecule type" value="Genomic_DNA"/>
</dbReference>
<feature type="compositionally biased region" description="Pro residues" evidence="1">
    <location>
        <begin position="65"/>
        <end position="91"/>
    </location>
</feature>
<gene>
    <name evidence="2" type="ORF">ALC56_14041</name>
</gene>
<feature type="region of interest" description="Disordered" evidence="1">
    <location>
        <begin position="1"/>
        <end position="30"/>
    </location>
</feature>
<name>A0A151JTT0_9HYME</name>
<feature type="region of interest" description="Disordered" evidence="1">
    <location>
        <begin position="43"/>
        <end position="113"/>
    </location>
</feature>
<sequence>MRSLNASDVMISSPVSSPMNSEKPGKPVPFAAASFSNAAAHCSRSTNSLSGSCLHSTRLPMSTQPIPPLPPEPPAPPPAPPGTPGPLPFPGCGPLDEPDADVGSEPGFGDDDAFKRSLFTDALVSAFTVTFVERNRGQPCAGDAPSGDRKGQGGRPKERPPENESPDPYAQ</sequence>
<accession>A0A151JTT0</accession>
<feature type="compositionally biased region" description="Basic and acidic residues" evidence="1">
    <location>
        <begin position="146"/>
        <end position="162"/>
    </location>
</feature>
<protein>
    <submittedName>
        <fullName evidence="2">Uncharacterized protein</fullName>
    </submittedName>
</protein>